<feature type="chain" id="PRO_5032842284" description="Lipoprotein" evidence="2">
    <location>
        <begin position="23"/>
        <end position="280"/>
    </location>
</feature>
<organism evidence="3 4">
    <name type="scientific">Cyanobacterium aponinum 0216</name>
    <dbReference type="NCBI Taxonomy" id="2676140"/>
    <lineage>
        <taxon>Bacteria</taxon>
        <taxon>Bacillati</taxon>
        <taxon>Cyanobacteriota</taxon>
        <taxon>Cyanophyceae</taxon>
        <taxon>Oscillatoriophycideae</taxon>
        <taxon>Chroococcales</taxon>
        <taxon>Geminocystaceae</taxon>
        <taxon>Cyanobacterium</taxon>
    </lineage>
</organism>
<feature type="region of interest" description="Disordered" evidence="1">
    <location>
        <begin position="26"/>
        <end position="92"/>
    </location>
</feature>
<dbReference type="AlphaFoldDB" id="A0A844GVX9"/>
<accession>A0A844GVX9</accession>
<protein>
    <recommendedName>
        <fullName evidence="5">Lipoprotein</fullName>
    </recommendedName>
</protein>
<dbReference type="RefSeq" id="WP_155083275.1">
    <property type="nucleotide sequence ID" value="NZ_WMIA01000004.1"/>
</dbReference>
<sequence>MKKLSPLIILSLLLLSGCGVFGGGGSDNQANITPTPPQQPTPDGENQQENTEDEVIEENMGSTNSVPNALIPSTNPKERLNQISQGRGDPFGSIRPPAVVKVSASQPVPPSAVAKAILREPVSNVSEGANNAGNSNTASGRNSQNPNLSKDGTPISGQKFDAQGNVIPYAPPEPKEAESIVISGIADLQGQNIAFVTTPWDNMTRSVRVGDTLSSQDSGVMIRVKDIRFTYPQTIALRDNNQIIYQNINDSNGIVVLEQYGQQVTKEIVGVQKDPVESQG</sequence>
<keyword evidence="2" id="KW-0732">Signal</keyword>
<dbReference type="PROSITE" id="PS51257">
    <property type="entry name" value="PROKAR_LIPOPROTEIN"/>
    <property type="match status" value="1"/>
</dbReference>
<feature type="compositionally biased region" description="Polar residues" evidence="1">
    <location>
        <begin position="60"/>
        <end position="85"/>
    </location>
</feature>
<evidence type="ECO:0000256" key="1">
    <source>
        <dbReference type="SAM" id="MobiDB-lite"/>
    </source>
</evidence>
<reference evidence="3 4" key="1">
    <citation type="submission" date="2019-11" db="EMBL/GenBank/DDBJ databases">
        <title>Isolation of a new High Light Tolerant Cyanobacteria.</title>
        <authorList>
            <person name="Dobson Z."/>
            <person name="Vaughn N."/>
            <person name="Vaughn M."/>
            <person name="Fromme P."/>
            <person name="Mazor Y."/>
        </authorList>
    </citation>
    <scope>NUCLEOTIDE SEQUENCE [LARGE SCALE GENOMIC DNA]</scope>
    <source>
        <strain evidence="3 4">0216</strain>
    </source>
</reference>
<feature type="signal peptide" evidence="2">
    <location>
        <begin position="1"/>
        <end position="22"/>
    </location>
</feature>
<name>A0A844GVX9_9CHRO</name>
<feature type="compositionally biased region" description="Low complexity" evidence="1">
    <location>
        <begin position="124"/>
        <end position="143"/>
    </location>
</feature>
<evidence type="ECO:0008006" key="5">
    <source>
        <dbReference type="Google" id="ProtNLM"/>
    </source>
</evidence>
<evidence type="ECO:0000313" key="4">
    <source>
        <dbReference type="Proteomes" id="UP000437131"/>
    </source>
</evidence>
<dbReference type="Proteomes" id="UP000437131">
    <property type="component" value="Unassembled WGS sequence"/>
</dbReference>
<dbReference type="EMBL" id="WMIA01000004">
    <property type="protein sequence ID" value="MTF38365.1"/>
    <property type="molecule type" value="Genomic_DNA"/>
</dbReference>
<gene>
    <name evidence="3" type="ORF">GGC33_05440</name>
</gene>
<evidence type="ECO:0000256" key="2">
    <source>
        <dbReference type="SAM" id="SignalP"/>
    </source>
</evidence>
<proteinExistence type="predicted"/>
<comment type="caution">
    <text evidence="3">The sequence shown here is derived from an EMBL/GenBank/DDBJ whole genome shotgun (WGS) entry which is preliminary data.</text>
</comment>
<feature type="region of interest" description="Disordered" evidence="1">
    <location>
        <begin position="124"/>
        <end position="161"/>
    </location>
</feature>
<evidence type="ECO:0000313" key="3">
    <source>
        <dbReference type="EMBL" id="MTF38365.1"/>
    </source>
</evidence>